<dbReference type="EMBL" id="JAEKNR010000032">
    <property type="protein sequence ID" value="MBJ7597038.1"/>
    <property type="molecule type" value="Genomic_DNA"/>
</dbReference>
<dbReference type="Proteomes" id="UP000612893">
    <property type="component" value="Unassembled WGS sequence"/>
</dbReference>
<name>A0A934K7G8_9BACT</name>
<dbReference type="Pfam" id="PF13649">
    <property type="entry name" value="Methyltransf_25"/>
    <property type="match status" value="1"/>
</dbReference>
<evidence type="ECO:0000313" key="4">
    <source>
        <dbReference type="EMBL" id="MBJ7597038.1"/>
    </source>
</evidence>
<protein>
    <submittedName>
        <fullName evidence="4">Class I SAM-dependent methyltransferase</fullName>
    </submittedName>
</protein>
<comment type="caution">
    <text evidence="4">The sequence shown here is derived from an EMBL/GenBank/DDBJ whole genome shotgun (WGS) entry which is preliminary data.</text>
</comment>
<dbReference type="Gene3D" id="3.40.50.150">
    <property type="entry name" value="Vaccinia Virus protein VP39"/>
    <property type="match status" value="1"/>
</dbReference>
<keyword evidence="1 4" id="KW-0489">Methyltransferase</keyword>
<evidence type="ECO:0000313" key="5">
    <source>
        <dbReference type="Proteomes" id="UP000612893"/>
    </source>
</evidence>
<dbReference type="InterPro" id="IPR041698">
    <property type="entry name" value="Methyltransf_25"/>
</dbReference>
<keyword evidence="5" id="KW-1185">Reference proteome</keyword>
<organism evidence="4 5">
    <name type="scientific">Candidatus Nephthysia bennettiae</name>
    <dbReference type="NCBI Taxonomy" id="3127016"/>
    <lineage>
        <taxon>Bacteria</taxon>
        <taxon>Bacillati</taxon>
        <taxon>Candidatus Dormiibacterota</taxon>
        <taxon>Candidatus Dormibacteria</taxon>
        <taxon>Candidatus Dormibacterales</taxon>
        <taxon>Candidatus Dormibacteraceae</taxon>
        <taxon>Candidatus Nephthysia</taxon>
    </lineage>
</organism>
<dbReference type="PANTHER" id="PTHR43861">
    <property type="entry name" value="TRANS-ACONITATE 2-METHYLTRANSFERASE-RELATED"/>
    <property type="match status" value="1"/>
</dbReference>
<dbReference type="InterPro" id="IPR029063">
    <property type="entry name" value="SAM-dependent_MTases_sf"/>
</dbReference>
<reference evidence="4" key="1">
    <citation type="submission" date="2020-10" db="EMBL/GenBank/DDBJ databases">
        <title>Ca. Dormibacterota MAGs.</title>
        <authorList>
            <person name="Montgomery K."/>
        </authorList>
    </citation>
    <scope>NUCLEOTIDE SEQUENCE [LARGE SCALE GENOMIC DNA]</scope>
    <source>
        <strain evidence="4">SC8812_S17_10</strain>
    </source>
</reference>
<accession>A0A934K7G8</accession>
<evidence type="ECO:0000256" key="1">
    <source>
        <dbReference type="ARBA" id="ARBA00022603"/>
    </source>
</evidence>
<dbReference type="AlphaFoldDB" id="A0A934K7G8"/>
<evidence type="ECO:0000259" key="3">
    <source>
        <dbReference type="Pfam" id="PF13649"/>
    </source>
</evidence>
<dbReference type="RefSeq" id="WP_338198958.1">
    <property type="nucleotide sequence ID" value="NZ_JAEKNR010000032.1"/>
</dbReference>
<dbReference type="PANTHER" id="PTHR43861:SF1">
    <property type="entry name" value="TRANS-ACONITATE 2-METHYLTRANSFERASE"/>
    <property type="match status" value="1"/>
</dbReference>
<sequence>MDRRWLIDEQAYAGAEHLDQQFVASYDRKSGYGHAGGPDSSEELARLQAHGVGREATVIDLGAGTGQFALAAAFRFRRVVAVDISPAMVESLAARAAALAGVKLECVQAGFLSYNHIGPRADAVHTRNALHHLPDFWKAIALERIGHMLRPGGLLRLHDLIYDFAPADAEAVFERWLASGSDDPSKGYTAEDFAMHIRSEYSTFRWLFEPLLAVSGFDIVTAEFRNHVYGTYTCRRTR</sequence>
<dbReference type="GO" id="GO:0008168">
    <property type="term" value="F:methyltransferase activity"/>
    <property type="evidence" value="ECO:0007669"/>
    <property type="project" value="UniProtKB-KW"/>
</dbReference>
<dbReference type="CDD" id="cd02440">
    <property type="entry name" value="AdoMet_MTases"/>
    <property type="match status" value="1"/>
</dbReference>
<keyword evidence="2" id="KW-0808">Transferase</keyword>
<gene>
    <name evidence="4" type="ORF">JF922_02990</name>
</gene>
<dbReference type="GO" id="GO:0032259">
    <property type="term" value="P:methylation"/>
    <property type="evidence" value="ECO:0007669"/>
    <property type="project" value="UniProtKB-KW"/>
</dbReference>
<feature type="domain" description="Methyltransferase" evidence="3">
    <location>
        <begin position="58"/>
        <end position="153"/>
    </location>
</feature>
<dbReference type="SUPFAM" id="SSF53335">
    <property type="entry name" value="S-adenosyl-L-methionine-dependent methyltransferases"/>
    <property type="match status" value="1"/>
</dbReference>
<evidence type="ECO:0000256" key="2">
    <source>
        <dbReference type="ARBA" id="ARBA00022679"/>
    </source>
</evidence>
<proteinExistence type="predicted"/>